<dbReference type="RefSeq" id="WP_060624230.1">
    <property type="nucleotide sequence ID" value="NZ_LCZJ02000025.1"/>
</dbReference>
<comment type="caution">
    <text evidence="2">The sequence shown here is derived from an EMBL/GenBank/DDBJ whole genome shotgun (WGS) entry which is preliminary data.</text>
</comment>
<dbReference type="Gene3D" id="3.10.450.390">
    <property type="entry name" value="Protein of unknown function DUF3889"/>
    <property type="match status" value="1"/>
</dbReference>
<proteinExistence type="predicted"/>
<dbReference type="EMBL" id="LCZJ02000025">
    <property type="protein sequence ID" value="KTD85956.1"/>
    <property type="molecule type" value="Genomic_DNA"/>
</dbReference>
<dbReference type="Proteomes" id="UP000054709">
    <property type="component" value="Unassembled WGS sequence"/>
</dbReference>
<feature type="chain" id="PRO_5006920205" description="DUF3889 domain-containing protein" evidence="1">
    <location>
        <begin position="22"/>
        <end position="101"/>
    </location>
</feature>
<gene>
    <name evidence="2" type="ORF">UQ64_17855</name>
</gene>
<feature type="signal peptide" evidence="1">
    <location>
        <begin position="1"/>
        <end position="21"/>
    </location>
</feature>
<keyword evidence="1" id="KW-0732">Signal</keyword>
<keyword evidence="3" id="KW-1185">Reference proteome</keyword>
<dbReference type="OrthoDB" id="2377048at2"/>
<organism evidence="2 3">
    <name type="scientific">Paenibacillus etheri</name>
    <dbReference type="NCBI Taxonomy" id="1306852"/>
    <lineage>
        <taxon>Bacteria</taxon>
        <taxon>Bacillati</taxon>
        <taxon>Bacillota</taxon>
        <taxon>Bacilli</taxon>
        <taxon>Bacillales</taxon>
        <taxon>Paenibacillaceae</taxon>
        <taxon>Paenibacillus</taxon>
    </lineage>
</organism>
<protein>
    <recommendedName>
        <fullName evidence="4">DUF3889 domain-containing protein</fullName>
    </recommendedName>
</protein>
<dbReference type="AlphaFoldDB" id="A0A0W1AXF7"/>
<evidence type="ECO:0000313" key="3">
    <source>
        <dbReference type="Proteomes" id="UP000054709"/>
    </source>
</evidence>
<evidence type="ECO:0000256" key="1">
    <source>
        <dbReference type="SAM" id="SignalP"/>
    </source>
</evidence>
<dbReference type="Pfam" id="PF13028">
    <property type="entry name" value="DUF3889"/>
    <property type="match status" value="1"/>
</dbReference>
<name>A0A0W1AXF7_9BACL</name>
<reference evidence="2 3" key="1">
    <citation type="journal article" date="2015" name="Int. Biodeterior. Biodegradation">
        <title>Physiological and genetic screening methods for the isolation of methyl tert-butyl ether-degrading bacteria for bioremediation purposes.</title>
        <authorList>
            <person name="Guisado I.M."/>
            <person name="Purswani J."/>
            <person name="Gonzalez Lopez J."/>
            <person name="Pozo C."/>
        </authorList>
    </citation>
    <scope>NUCLEOTIDE SEQUENCE [LARGE SCALE GENOMIC DNA]</scope>
    <source>
        <strain evidence="2 3">SH7</strain>
    </source>
</reference>
<sequence>MKKLLISFLAILIYSTVSVEAMPEYEKWGKIAVEETQKRYNADIIDYKHIGRTELTPKKSEEKFKLWIRSKAGNEFGVFVSIQFDPSTEMIHSIQFSETNR</sequence>
<dbReference type="InterPro" id="IPR024987">
    <property type="entry name" value="DUF3889"/>
</dbReference>
<accession>A0A0W1AXF7</accession>
<evidence type="ECO:0008006" key="4">
    <source>
        <dbReference type="Google" id="ProtNLM"/>
    </source>
</evidence>
<evidence type="ECO:0000313" key="2">
    <source>
        <dbReference type="EMBL" id="KTD85956.1"/>
    </source>
</evidence>